<accession>A0A8J4DCS3</accession>
<keyword evidence="1" id="KW-1133">Transmembrane helix</keyword>
<protein>
    <submittedName>
        <fullName evidence="2">Exporter of polyketide antibiotics</fullName>
    </submittedName>
</protein>
<feature type="transmembrane region" description="Helical" evidence="1">
    <location>
        <begin position="80"/>
        <end position="102"/>
    </location>
</feature>
<feature type="transmembrane region" description="Helical" evidence="1">
    <location>
        <begin position="157"/>
        <end position="179"/>
    </location>
</feature>
<gene>
    <name evidence="2" type="ORF">Pth03_65120</name>
</gene>
<evidence type="ECO:0000313" key="2">
    <source>
        <dbReference type="EMBL" id="GII58123.1"/>
    </source>
</evidence>
<feature type="transmembrane region" description="Helical" evidence="1">
    <location>
        <begin position="20"/>
        <end position="40"/>
    </location>
</feature>
<comment type="caution">
    <text evidence="2">The sequence shown here is derived from an EMBL/GenBank/DDBJ whole genome shotgun (WGS) entry which is preliminary data.</text>
</comment>
<reference evidence="2" key="1">
    <citation type="submission" date="2021-01" db="EMBL/GenBank/DDBJ databases">
        <title>Whole genome shotgun sequence of Planotetraspora thailandica NBRC 104271.</title>
        <authorList>
            <person name="Komaki H."/>
            <person name="Tamura T."/>
        </authorList>
    </citation>
    <scope>NUCLEOTIDE SEQUENCE</scope>
    <source>
        <strain evidence="2">NBRC 104271</strain>
    </source>
</reference>
<dbReference type="RefSeq" id="WP_203948230.1">
    <property type="nucleotide sequence ID" value="NZ_BOOR01000060.1"/>
</dbReference>
<feature type="transmembrane region" description="Helical" evidence="1">
    <location>
        <begin position="463"/>
        <end position="484"/>
    </location>
</feature>
<dbReference type="AlphaFoldDB" id="A0A8J4DCS3"/>
<feature type="transmembrane region" description="Helical" evidence="1">
    <location>
        <begin position="344"/>
        <end position="366"/>
    </location>
</feature>
<proteinExistence type="predicted"/>
<evidence type="ECO:0000313" key="3">
    <source>
        <dbReference type="Proteomes" id="UP000605992"/>
    </source>
</evidence>
<feature type="transmembrane region" description="Helical" evidence="1">
    <location>
        <begin position="504"/>
        <end position="527"/>
    </location>
</feature>
<sequence length="535" mass="55215">MNTLAGTGALIRLIVRRDRILMPIWVLFMAVIPLALLSSIKELVPTEAARQAYAAESFGNSTFVMLYGRVYDAGLGGLTFWRAGFSMLVVGLISLLMVIRHTRTEEEAGRRELVGSAVVGRHAGLAAALIATIGANLVLAVLVALGLMGQDLPAGGAFAFGLAWAAAGAMFAAVGALVAQLTEGAGAARGIGVTVAAVAFVLRAVGDVSGTGADPAWPSWLSPLGWTAQVHAFRDERWWIFALAVAFVAVLTAVAFVLQSRRDVAAGLLPPRLGPAEASPALRTPLALAWRLHRGTLLAWAAGFIALGAIFGGAAQTTQDMLADNPQLLEVFERMGGTSALSDLFIAATMSITALIASGYAVQAALRMRTEEAGLRLEPLLATGVGRLTWAASHLVFALLGPTLVMVAAGLTTGLTYGASIGDVGGQLPRGLAAALVQLPAVWVLAGLTAAIFGLLPRLAPAVAWSALGLCLFLGQLGAALQLSQAALDVSPFTHIPRVPGGDVSALPLVLLTAIAAALVVFGLAAFRRRDVPVT</sequence>
<feature type="transmembrane region" description="Helical" evidence="1">
    <location>
        <begin position="238"/>
        <end position="258"/>
    </location>
</feature>
<feature type="transmembrane region" description="Helical" evidence="1">
    <location>
        <begin position="186"/>
        <end position="205"/>
    </location>
</feature>
<keyword evidence="1" id="KW-0472">Membrane</keyword>
<dbReference type="EMBL" id="BOOR01000060">
    <property type="protein sequence ID" value="GII58123.1"/>
    <property type="molecule type" value="Genomic_DNA"/>
</dbReference>
<feature type="transmembrane region" description="Helical" evidence="1">
    <location>
        <begin position="431"/>
        <end position="456"/>
    </location>
</feature>
<feature type="transmembrane region" description="Helical" evidence="1">
    <location>
        <begin position="297"/>
        <end position="315"/>
    </location>
</feature>
<name>A0A8J4DCS3_9ACTN</name>
<feature type="transmembrane region" description="Helical" evidence="1">
    <location>
        <begin position="387"/>
        <end position="411"/>
    </location>
</feature>
<evidence type="ECO:0000256" key="1">
    <source>
        <dbReference type="SAM" id="Phobius"/>
    </source>
</evidence>
<keyword evidence="1" id="KW-0812">Transmembrane</keyword>
<organism evidence="2 3">
    <name type="scientific">Planotetraspora thailandica</name>
    <dbReference type="NCBI Taxonomy" id="487172"/>
    <lineage>
        <taxon>Bacteria</taxon>
        <taxon>Bacillati</taxon>
        <taxon>Actinomycetota</taxon>
        <taxon>Actinomycetes</taxon>
        <taxon>Streptosporangiales</taxon>
        <taxon>Streptosporangiaceae</taxon>
        <taxon>Planotetraspora</taxon>
    </lineage>
</organism>
<feature type="transmembrane region" description="Helical" evidence="1">
    <location>
        <begin position="123"/>
        <end position="145"/>
    </location>
</feature>
<keyword evidence="3" id="KW-1185">Reference proteome</keyword>
<dbReference type="Proteomes" id="UP000605992">
    <property type="component" value="Unassembled WGS sequence"/>
</dbReference>